<organism evidence="3 4">
    <name type="scientific">Phycisphaera mikurensis (strain NBRC 102666 / KCTC 22515 / FYK2301M01)</name>
    <dbReference type="NCBI Taxonomy" id="1142394"/>
    <lineage>
        <taxon>Bacteria</taxon>
        <taxon>Pseudomonadati</taxon>
        <taxon>Planctomycetota</taxon>
        <taxon>Phycisphaerae</taxon>
        <taxon>Phycisphaerales</taxon>
        <taxon>Phycisphaeraceae</taxon>
        <taxon>Phycisphaera</taxon>
    </lineage>
</organism>
<name>I0IEH0_PHYMF</name>
<dbReference type="Gene3D" id="1.10.287.70">
    <property type="match status" value="1"/>
</dbReference>
<dbReference type="HOGENOM" id="CLU_1531304_0_0_0"/>
<accession>I0IEH0</accession>
<dbReference type="KEGG" id="phm:PSMK_14990"/>
<proteinExistence type="predicted"/>
<keyword evidence="4" id="KW-1185">Reference proteome</keyword>
<keyword evidence="1" id="KW-1133">Transmembrane helix</keyword>
<feature type="domain" description="Potassium channel" evidence="2">
    <location>
        <begin position="85"/>
        <end position="176"/>
    </location>
</feature>
<dbReference type="OrthoDB" id="9799090at2"/>
<sequence>MSQPAHAARFFTATGLFVLLLFTGTAWVTLVEVIPAGLPRDLVTCGVGLAFAAVFLWLLVTRVQAVYAGEGFRRRDVAMMAVNLLLMLLAYAYVYGVLGITDTTREGNPVVGGVNEGFSLLTLARCFYFSVATLTTVGYGDFRPTAGVCRVVAGSQALLGYLVLGVLASTAANLIQSVAGRGGGRG</sequence>
<dbReference type="Proteomes" id="UP000007881">
    <property type="component" value="Chromosome"/>
</dbReference>
<dbReference type="EMBL" id="AP012338">
    <property type="protein sequence ID" value="BAM03658.1"/>
    <property type="molecule type" value="Genomic_DNA"/>
</dbReference>
<dbReference type="AlphaFoldDB" id="I0IEH0"/>
<dbReference type="SUPFAM" id="SSF81324">
    <property type="entry name" value="Voltage-gated potassium channels"/>
    <property type="match status" value="1"/>
</dbReference>
<dbReference type="RefSeq" id="WP_014436876.1">
    <property type="nucleotide sequence ID" value="NC_017080.1"/>
</dbReference>
<evidence type="ECO:0000259" key="2">
    <source>
        <dbReference type="Pfam" id="PF07885"/>
    </source>
</evidence>
<keyword evidence="1" id="KW-0472">Membrane</keyword>
<keyword evidence="1" id="KW-0812">Transmembrane</keyword>
<feature type="transmembrane region" description="Helical" evidence="1">
    <location>
        <begin position="151"/>
        <end position="175"/>
    </location>
</feature>
<feature type="transmembrane region" description="Helical" evidence="1">
    <location>
        <begin position="77"/>
        <end position="98"/>
    </location>
</feature>
<gene>
    <name evidence="3" type="ordered locus">PSMK_14990</name>
</gene>
<evidence type="ECO:0000256" key="1">
    <source>
        <dbReference type="SAM" id="Phobius"/>
    </source>
</evidence>
<reference evidence="3 4" key="1">
    <citation type="submission" date="2012-02" db="EMBL/GenBank/DDBJ databases">
        <title>Complete genome sequence of Phycisphaera mikurensis NBRC 102666.</title>
        <authorList>
            <person name="Ankai A."/>
            <person name="Hosoyama A."/>
            <person name="Terui Y."/>
            <person name="Sekine M."/>
            <person name="Fukai R."/>
            <person name="Kato Y."/>
            <person name="Nakamura S."/>
            <person name="Yamada-Narita S."/>
            <person name="Kawakoshi A."/>
            <person name="Fukunaga Y."/>
            <person name="Yamazaki S."/>
            <person name="Fujita N."/>
        </authorList>
    </citation>
    <scope>NUCLEOTIDE SEQUENCE [LARGE SCALE GENOMIC DNA]</scope>
    <source>
        <strain evidence="4">NBRC 102666 / KCTC 22515 / FYK2301M01</strain>
    </source>
</reference>
<feature type="transmembrane region" description="Helical" evidence="1">
    <location>
        <begin position="118"/>
        <end position="139"/>
    </location>
</feature>
<feature type="transmembrane region" description="Helical" evidence="1">
    <location>
        <begin position="42"/>
        <end position="65"/>
    </location>
</feature>
<dbReference type="STRING" id="1142394.PSMK_14990"/>
<dbReference type="Pfam" id="PF07885">
    <property type="entry name" value="Ion_trans_2"/>
    <property type="match status" value="1"/>
</dbReference>
<evidence type="ECO:0000313" key="4">
    <source>
        <dbReference type="Proteomes" id="UP000007881"/>
    </source>
</evidence>
<evidence type="ECO:0000313" key="3">
    <source>
        <dbReference type="EMBL" id="BAM03658.1"/>
    </source>
</evidence>
<protein>
    <recommendedName>
        <fullName evidence="2">Potassium channel domain-containing protein</fullName>
    </recommendedName>
</protein>
<dbReference type="InterPro" id="IPR013099">
    <property type="entry name" value="K_chnl_dom"/>
</dbReference>